<keyword evidence="6 7" id="KW-0539">Nucleus</keyword>
<evidence type="ECO:0000256" key="7">
    <source>
        <dbReference type="RuleBase" id="RU367025"/>
    </source>
</evidence>
<comment type="similarity">
    <text evidence="2 7">Belongs to the PRP38 family.</text>
</comment>
<keyword evidence="10" id="KW-1185">Reference proteome</keyword>
<evidence type="ECO:0000313" key="9">
    <source>
        <dbReference type="EMBL" id="KAK9030234.1"/>
    </source>
</evidence>
<gene>
    <name evidence="9" type="ORF">V6N11_031664</name>
</gene>
<feature type="compositionally biased region" description="Acidic residues" evidence="8">
    <location>
        <begin position="59"/>
        <end position="77"/>
    </location>
</feature>
<sequence>MPVSFNPPELDFILTHVDEVIDELLTTDYSCDIALPRVKKRSTLDSLGALDERMSVLEGDFEEEEEKDENEQDGLEEEVAHEMDYYQGRSPAREREP</sequence>
<protein>
    <recommendedName>
        <fullName evidence="7">Pre-mRNA-splicing factor 38</fullName>
    </recommendedName>
</protein>
<evidence type="ECO:0000256" key="2">
    <source>
        <dbReference type="ARBA" id="ARBA00006164"/>
    </source>
</evidence>
<keyword evidence="4 7" id="KW-0747">Spliceosome</keyword>
<evidence type="ECO:0000313" key="10">
    <source>
        <dbReference type="Proteomes" id="UP001396334"/>
    </source>
</evidence>
<evidence type="ECO:0000256" key="1">
    <source>
        <dbReference type="ARBA" id="ARBA00004123"/>
    </source>
</evidence>
<dbReference type="PANTHER" id="PTHR23142">
    <property type="entry name" value="PRE-MRNA-SPLICING FACTOR 38A-RELATED"/>
    <property type="match status" value="1"/>
</dbReference>
<evidence type="ECO:0000256" key="5">
    <source>
        <dbReference type="ARBA" id="ARBA00023187"/>
    </source>
</evidence>
<dbReference type="EMBL" id="JBBPBN010000010">
    <property type="protein sequence ID" value="KAK9030234.1"/>
    <property type="molecule type" value="Genomic_DNA"/>
</dbReference>
<dbReference type="Pfam" id="PF03371">
    <property type="entry name" value="PRP38"/>
    <property type="match status" value="1"/>
</dbReference>
<keyword evidence="3 7" id="KW-0507">mRNA processing</keyword>
<keyword evidence="5 7" id="KW-0508">mRNA splicing</keyword>
<evidence type="ECO:0000256" key="6">
    <source>
        <dbReference type="ARBA" id="ARBA00023242"/>
    </source>
</evidence>
<name>A0ABR2SZ36_9ROSI</name>
<proteinExistence type="inferred from homology"/>
<evidence type="ECO:0000256" key="4">
    <source>
        <dbReference type="ARBA" id="ARBA00022728"/>
    </source>
</evidence>
<evidence type="ECO:0000256" key="3">
    <source>
        <dbReference type="ARBA" id="ARBA00022664"/>
    </source>
</evidence>
<comment type="function">
    <text evidence="7">Required for pre-mRNA splicing.</text>
</comment>
<dbReference type="InterPro" id="IPR005037">
    <property type="entry name" value="PRP38"/>
</dbReference>
<organism evidence="9 10">
    <name type="scientific">Hibiscus sabdariffa</name>
    <name type="common">roselle</name>
    <dbReference type="NCBI Taxonomy" id="183260"/>
    <lineage>
        <taxon>Eukaryota</taxon>
        <taxon>Viridiplantae</taxon>
        <taxon>Streptophyta</taxon>
        <taxon>Embryophyta</taxon>
        <taxon>Tracheophyta</taxon>
        <taxon>Spermatophyta</taxon>
        <taxon>Magnoliopsida</taxon>
        <taxon>eudicotyledons</taxon>
        <taxon>Gunneridae</taxon>
        <taxon>Pentapetalae</taxon>
        <taxon>rosids</taxon>
        <taxon>malvids</taxon>
        <taxon>Malvales</taxon>
        <taxon>Malvaceae</taxon>
        <taxon>Malvoideae</taxon>
        <taxon>Hibiscus</taxon>
    </lineage>
</organism>
<accession>A0ABR2SZ36</accession>
<feature type="region of interest" description="Disordered" evidence="8">
    <location>
        <begin position="57"/>
        <end position="97"/>
    </location>
</feature>
<evidence type="ECO:0000256" key="8">
    <source>
        <dbReference type="SAM" id="MobiDB-lite"/>
    </source>
</evidence>
<reference evidence="9 10" key="1">
    <citation type="journal article" date="2024" name="G3 (Bethesda)">
        <title>Genome assembly of Hibiscus sabdariffa L. provides insights into metabolisms of medicinal natural products.</title>
        <authorList>
            <person name="Kim T."/>
        </authorList>
    </citation>
    <scope>NUCLEOTIDE SEQUENCE [LARGE SCALE GENOMIC DNA]</scope>
    <source>
        <strain evidence="9">TK-2024</strain>
        <tissue evidence="9">Old leaves</tissue>
    </source>
</reference>
<dbReference type="Proteomes" id="UP001396334">
    <property type="component" value="Unassembled WGS sequence"/>
</dbReference>
<comment type="subcellular location">
    <subcellularLocation>
        <location evidence="1 7">Nucleus</location>
    </subcellularLocation>
</comment>
<comment type="caution">
    <text evidence="9">The sequence shown here is derived from an EMBL/GenBank/DDBJ whole genome shotgun (WGS) entry which is preliminary data.</text>
</comment>